<reference evidence="3" key="1">
    <citation type="journal article" date="2019" name="Int. J. Syst. Evol. Microbiol.">
        <title>The Global Catalogue of Microorganisms (GCM) 10K type strain sequencing project: providing services to taxonomists for standard genome sequencing and annotation.</title>
        <authorList>
            <consortium name="The Broad Institute Genomics Platform"/>
            <consortium name="The Broad Institute Genome Sequencing Center for Infectious Disease"/>
            <person name="Wu L."/>
            <person name="Ma J."/>
        </authorList>
    </citation>
    <scope>NUCLEOTIDE SEQUENCE [LARGE SCALE GENOMIC DNA]</scope>
    <source>
        <strain evidence="3">CGMCC 1.15928</strain>
    </source>
</reference>
<organism evidence="2 3">
    <name type="scientific">Henriciella pelagia</name>
    <dbReference type="NCBI Taxonomy" id="1977912"/>
    <lineage>
        <taxon>Bacteria</taxon>
        <taxon>Pseudomonadati</taxon>
        <taxon>Pseudomonadota</taxon>
        <taxon>Alphaproteobacteria</taxon>
        <taxon>Hyphomonadales</taxon>
        <taxon>Hyphomonadaceae</taxon>
        <taxon>Henriciella</taxon>
    </lineage>
</organism>
<dbReference type="RefSeq" id="WP_084393292.1">
    <property type="nucleotide sequence ID" value="NZ_JBETGM010000056.1"/>
</dbReference>
<name>A0ABQ1JZR4_9PROT</name>
<accession>A0ABQ1JZR4</accession>
<dbReference type="Proteomes" id="UP000628854">
    <property type="component" value="Unassembled WGS sequence"/>
</dbReference>
<proteinExistence type="predicted"/>
<keyword evidence="1" id="KW-1133">Transmembrane helix</keyword>
<keyword evidence="1" id="KW-0812">Transmembrane</keyword>
<sequence length="256" mass="29102">MILRRLTTALRKQDWVTVAIETLIVVMGVFIGLQVNNWNDTRMDRSVERATLIRLYEDIEESIAGQRRDIGFLEQQLADQAVVLKALDDCAVAPKDSMTVQRGIATLGWLNPPRLYRRTIDELISSGRTDMIENSEIVDALARIVSIVEWREAWFSSTIDTLEHHSQFVESKTRYDMTRTISNPFVPNHRGGVDYDIDVLCADASVANAVSSISYRTAERLEAYRPILDAYTAFLPLLATELKDRWRIDIVSDVAP</sequence>
<keyword evidence="1" id="KW-0472">Membrane</keyword>
<keyword evidence="3" id="KW-1185">Reference proteome</keyword>
<evidence type="ECO:0000256" key="1">
    <source>
        <dbReference type="SAM" id="Phobius"/>
    </source>
</evidence>
<evidence type="ECO:0000313" key="3">
    <source>
        <dbReference type="Proteomes" id="UP000628854"/>
    </source>
</evidence>
<feature type="transmembrane region" description="Helical" evidence="1">
    <location>
        <begin position="15"/>
        <end position="35"/>
    </location>
</feature>
<dbReference type="EMBL" id="BMKF01000002">
    <property type="protein sequence ID" value="GGB78738.1"/>
    <property type="molecule type" value="Genomic_DNA"/>
</dbReference>
<gene>
    <name evidence="2" type="ORF">GCM10011503_29480</name>
</gene>
<protein>
    <submittedName>
        <fullName evidence="2">Uncharacterized protein</fullName>
    </submittedName>
</protein>
<evidence type="ECO:0000313" key="2">
    <source>
        <dbReference type="EMBL" id="GGB78738.1"/>
    </source>
</evidence>
<comment type="caution">
    <text evidence="2">The sequence shown here is derived from an EMBL/GenBank/DDBJ whole genome shotgun (WGS) entry which is preliminary data.</text>
</comment>